<keyword evidence="4 5" id="KW-0520">NAD</keyword>
<accession>A0A3M3XRP2</accession>
<keyword evidence="3 5" id="KW-0862">Zinc</keyword>
<dbReference type="EMBL" id="RBPY01000147">
    <property type="protein sequence ID" value="RMO72648.1"/>
    <property type="molecule type" value="Genomic_DNA"/>
</dbReference>
<dbReference type="CDD" id="cd01409">
    <property type="entry name" value="SIRT4"/>
    <property type="match status" value="1"/>
</dbReference>
<protein>
    <recommendedName>
        <fullName evidence="5">NAD-dependent protein deacetylase</fullName>
        <ecNumber evidence="5">2.3.1.286</ecNumber>
    </recommendedName>
    <alternativeName>
        <fullName evidence="5">Regulatory protein SIR2 homolog</fullName>
    </alternativeName>
</protein>
<dbReference type="GO" id="GO:0017136">
    <property type="term" value="F:histone deacetylase activity, NAD-dependent"/>
    <property type="evidence" value="ECO:0007669"/>
    <property type="project" value="TreeGrafter"/>
</dbReference>
<dbReference type="InterPro" id="IPR026590">
    <property type="entry name" value="Ssirtuin_cat_dom"/>
</dbReference>
<feature type="active site" description="Proton acceptor" evidence="5 6">
    <location>
        <position position="381"/>
    </location>
</feature>
<feature type="binding site" evidence="5">
    <location>
        <begin position="507"/>
        <end position="509"/>
    </location>
    <ligand>
        <name>NAD(+)</name>
        <dbReference type="ChEBI" id="CHEBI:57540"/>
    </ligand>
</feature>
<keyword evidence="2 5" id="KW-0479">Metal-binding</keyword>
<gene>
    <name evidence="5" type="primary">cobB</name>
    <name evidence="9" type="ORF">ALQ36_05002</name>
</gene>
<dbReference type="PROSITE" id="PS50305">
    <property type="entry name" value="SIRTUIN"/>
    <property type="match status" value="1"/>
</dbReference>
<dbReference type="SUPFAM" id="SSF52467">
    <property type="entry name" value="DHS-like NAD/FAD-binding domain"/>
    <property type="match status" value="1"/>
</dbReference>
<dbReference type="Pfam" id="PF02146">
    <property type="entry name" value="SIR2"/>
    <property type="match status" value="1"/>
</dbReference>
<dbReference type="InterPro" id="IPR050134">
    <property type="entry name" value="NAD-dep_sirtuin_deacylases"/>
</dbReference>
<feature type="binding site" evidence="5">
    <location>
        <begin position="363"/>
        <end position="366"/>
    </location>
    <ligand>
        <name>NAD(+)</name>
        <dbReference type="ChEBI" id="CHEBI:57540"/>
    </ligand>
</feature>
<keyword evidence="5" id="KW-0963">Cytoplasm</keyword>
<feature type="binding site" evidence="5 6">
    <location>
        <position position="392"/>
    </location>
    <ligand>
        <name>Zn(2+)</name>
        <dbReference type="ChEBI" id="CHEBI:29105"/>
    </ligand>
</feature>
<feature type="compositionally biased region" description="Basic residues" evidence="7">
    <location>
        <begin position="208"/>
        <end position="220"/>
    </location>
</feature>
<dbReference type="PANTHER" id="PTHR11085">
    <property type="entry name" value="NAD-DEPENDENT PROTEIN DEACYLASE SIRTUIN-5, MITOCHONDRIAL-RELATED"/>
    <property type="match status" value="1"/>
</dbReference>
<reference evidence="9 10" key="1">
    <citation type="submission" date="2018-08" db="EMBL/GenBank/DDBJ databases">
        <title>Recombination of ecologically and evolutionarily significant loci maintains genetic cohesion in the Pseudomonas syringae species complex.</title>
        <authorList>
            <person name="Dillon M."/>
            <person name="Thakur S."/>
            <person name="Almeida R.N.D."/>
            <person name="Weir B.S."/>
            <person name="Guttman D.S."/>
        </authorList>
    </citation>
    <scope>NUCLEOTIDE SEQUENCE [LARGE SCALE GENOMIC DNA]</scope>
    <source>
        <strain evidence="9 10">ICMP 2732</strain>
    </source>
</reference>
<feature type="binding site" evidence="5 6">
    <location>
        <position position="389"/>
    </location>
    <ligand>
        <name>Zn(2+)</name>
        <dbReference type="ChEBI" id="CHEBI:29105"/>
    </ligand>
</feature>
<proteinExistence type="inferred from homology"/>
<dbReference type="GO" id="GO:0008270">
    <property type="term" value="F:zinc ion binding"/>
    <property type="evidence" value="ECO:0007669"/>
    <property type="project" value="UniProtKB-UniRule"/>
</dbReference>
<name>A0A3M3XRP2_9PSED</name>
<comment type="caution">
    <text evidence="9">The sequence shown here is derived from an EMBL/GenBank/DDBJ whole genome shotgun (WGS) entry which is preliminary data.</text>
</comment>
<dbReference type="NCBIfam" id="NF003738">
    <property type="entry name" value="PRK05333.1"/>
    <property type="match status" value="1"/>
</dbReference>
<dbReference type="GO" id="GO:0070403">
    <property type="term" value="F:NAD+ binding"/>
    <property type="evidence" value="ECO:0007669"/>
    <property type="project" value="UniProtKB-UniRule"/>
</dbReference>
<comment type="similarity">
    <text evidence="5">Belongs to the sirtuin family. Class II subfamily.</text>
</comment>
<evidence type="ECO:0000259" key="8">
    <source>
        <dbReference type="PROSITE" id="PS50305"/>
    </source>
</evidence>
<feature type="binding site" evidence="5 6">
    <location>
        <position position="440"/>
    </location>
    <ligand>
        <name>Zn(2+)</name>
        <dbReference type="ChEBI" id="CHEBI:29105"/>
    </ligand>
</feature>
<comment type="catalytic activity">
    <reaction evidence="5">
        <text>N(6)-acetyl-L-lysyl-[protein] + NAD(+) + H2O = 2''-O-acetyl-ADP-D-ribose + nicotinamide + L-lysyl-[protein]</text>
        <dbReference type="Rhea" id="RHEA:43636"/>
        <dbReference type="Rhea" id="RHEA-COMP:9752"/>
        <dbReference type="Rhea" id="RHEA-COMP:10731"/>
        <dbReference type="ChEBI" id="CHEBI:15377"/>
        <dbReference type="ChEBI" id="CHEBI:17154"/>
        <dbReference type="ChEBI" id="CHEBI:29969"/>
        <dbReference type="ChEBI" id="CHEBI:57540"/>
        <dbReference type="ChEBI" id="CHEBI:61930"/>
        <dbReference type="ChEBI" id="CHEBI:83767"/>
        <dbReference type="EC" id="2.3.1.286"/>
    </reaction>
</comment>
<dbReference type="InterPro" id="IPR026587">
    <property type="entry name" value="Sirtuin_class_II"/>
</dbReference>
<organism evidence="9 10">
    <name type="scientific">Pseudomonas syringae pv. primulae</name>
    <dbReference type="NCBI Taxonomy" id="251707"/>
    <lineage>
        <taxon>Bacteria</taxon>
        <taxon>Pseudomonadati</taxon>
        <taxon>Pseudomonadota</taxon>
        <taxon>Gammaproteobacteria</taxon>
        <taxon>Pseudomonadales</taxon>
        <taxon>Pseudomonadaceae</taxon>
        <taxon>Pseudomonas</taxon>
    </lineage>
</organism>
<dbReference type="AlphaFoldDB" id="A0A3M3XRP2"/>
<evidence type="ECO:0000256" key="4">
    <source>
        <dbReference type="ARBA" id="ARBA00023027"/>
    </source>
</evidence>
<dbReference type="InterPro" id="IPR026591">
    <property type="entry name" value="Sirtuin_cat_small_dom_sf"/>
</dbReference>
<dbReference type="InterPro" id="IPR029035">
    <property type="entry name" value="DHS-like_NAD/FAD-binding_dom"/>
</dbReference>
<evidence type="ECO:0000256" key="1">
    <source>
        <dbReference type="ARBA" id="ARBA00022679"/>
    </source>
</evidence>
<dbReference type="HAMAP" id="MF_01967">
    <property type="entry name" value="Sirtuin_ClassII"/>
    <property type="match status" value="1"/>
</dbReference>
<comment type="subcellular location">
    <subcellularLocation>
        <location evidence="5">Cytoplasm</location>
    </subcellularLocation>
</comment>
<evidence type="ECO:0000313" key="10">
    <source>
        <dbReference type="Proteomes" id="UP000281350"/>
    </source>
</evidence>
<dbReference type="Gene3D" id="3.40.50.1220">
    <property type="entry name" value="TPP-binding domain"/>
    <property type="match status" value="1"/>
</dbReference>
<comment type="cofactor">
    <cofactor evidence="5">
        <name>Zn(2+)</name>
        <dbReference type="ChEBI" id="CHEBI:29105"/>
    </cofactor>
    <text evidence="5">Binds 1 zinc ion per subunit.</text>
</comment>
<evidence type="ECO:0000313" key="9">
    <source>
        <dbReference type="EMBL" id="RMO72648.1"/>
    </source>
</evidence>
<dbReference type="Gene3D" id="3.30.1600.10">
    <property type="entry name" value="SIR2/SIRT2 'Small Domain"/>
    <property type="match status" value="1"/>
</dbReference>
<evidence type="ECO:0000256" key="6">
    <source>
        <dbReference type="PROSITE-ProRule" id="PRU00236"/>
    </source>
</evidence>
<dbReference type="GO" id="GO:0005737">
    <property type="term" value="C:cytoplasm"/>
    <property type="evidence" value="ECO:0007669"/>
    <property type="project" value="UniProtKB-SubCell"/>
</dbReference>
<feature type="domain" description="Deacetylase sirtuin-type" evidence="8">
    <location>
        <begin position="258"/>
        <end position="539"/>
    </location>
</feature>
<evidence type="ECO:0000256" key="2">
    <source>
        <dbReference type="ARBA" id="ARBA00022723"/>
    </source>
</evidence>
<dbReference type="Proteomes" id="UP000281350">
    <property type="component" value="Unassembled WGS sequence"/>
</dbReference>
<evidence type="ECO:0000256" key="7">
    <source>
        <dbReference type="SAM" id="MobiDB-lite"/>
    </source>
</evidence>
<dbReference type="PANTHER" id="PTHR11085:SF10">
    <property type="entry name" value="NAD-DEPENDENT PROTEIN DEACYLASE SIRTUIN-5, MITOCHONDRIAL-RELATED"/>
    <property type="match status" value="1"/>
</dbReference>
<dbReference type="InterPro" id="IPR003000">
    <property type="entry name" value="Sirtuin"/>
</dbReference>
<keyword evidence="1 5" id="KW-0808">Transferase</keyword>
<feature type="binding site" evidence="5 6">
    <location>
        <position position="443"/>
    </location>
    <ligand>
        <name>Zn(2+)</name>
        <dbReference type="ChEBI" id="CHEBI:29105"/>
    </ligand>
</feature>
<evidence type="ECO:0000256" key="5">
    <source>
        <dbReference type="HAMAP-Rule" id="MF_01967"/>
    </source>
</evidence>
<comment type="function">
    <text evidence="5">NAD-dependent protein deacetylase which modulates the activities of several enzymes which are inactive in their acetylated form.</text>
</comment>
<evidence type="ECO:0000256" key="3">
    <source>
        <dbReference type="ARBA" id="ARBA00022833"/>
    </source>
</evidence>
<feature type="binding site" evidence="5">
    <location>
        <begin position="481"/>
        <end position="483"/>
    </location>
    <ligand>
        <name>NAD(+)</name>
        <dbReference type="ChEBI" id="CHEBI:57540"/>
    </ligand>
</feature>
<comment type="caution">
    <text evidence="5">Lacks conserved residue(s) required for the propagation of feature annotation.</text>
</comment>
<dbReference type="EC" id="2.3.1.286" evidence="5"/>
<sequence length="539" mass="59729">MRLVTVHRRVPWRNDAEFQAAQLRVVGLQPQNTGAIGQPERDPTRAVIYPARVQNLTRAQLHAEADLLDELRVYRTRTQQRWRGKCQPAALAANAYQANPALLNDLLTLRHAAAFQPRMAAAQGGMARERQLFKGGKDTHAIVGARVCRLEQKRGFTEVGPTRERGHLLVGQAIGTQHHGQRVAEQRLFAEDIQLLEIKRTHQGFLSRSKKRRLPRRGQARQRDIEPTSAATAHSSGLPRSYLRRLTSISTLAARGPNMLDSPTLDLLDGLRRTMAEKSFLVVTGAGISTASGIPDYRDKDGVRRGAQPMMYQEFVGNPAARQRYWARAMLGWPRIRASQANSAHRALAALQAENLITGLITQNVDALHTQAGSQDVIELHGSLHRVLCLDCQQCSDRAAIQEQMLAHNLYLADVHATQAPDGDTLLDPAYEAGFKVPECPHCQGDRLKPDVVFFGENVAPHTAARATLSVEQAEGLLVVGTSLMAWSAFRLCKAMAEQGKPVIAINHGKTRADELLKMKIQAPCEHILPWLAERLITR</sequence>
<feature type="binding site" evidence="5">
    <location>
        <position position="525"/>
    </location>
    <ligand>
        <name>NAD(+)</name>
        <dbReference type="ChEBI" id="CHEBI:57540"/>
    </ligand>
</feature>
<feature type="region of interest" description="Disordered" evidence="7">
    <location>
        <begin position="206"/>
        <end position="237"/>
    </location>
</feature>